<reference evidence="11" key="2">
    <citation type="submission" date="2025-08" db="UniProtKB">
        <authorList>
            <consortium name="Ensembl"/>
        </authorList>
    </citation>
    <scope>IDENTIFICATION</scope>
</reference>
<evidence type="ECO:0000256" key="5">
    <source>
        <dbReference type="ARBA" id="ARBA00022490"/>
    </source>
</evidence>
<evidence type="ECO:0000256" key="7">
    <source>
        <dbReference type="ARBA" id="ARBA00023121"/>
    </source>
</evidence>
<keyword evidence="7" id="KW-0446">Lipid-binding</keyword>
<feature type="compositionally biased region" description="Acidic residues" evidence="9">
    <location>
        <begin position="18"/>
        <end position="31"/>
    </location>
</feature>
<dbReference type="Ensembl" id="ENSCSAVT00000013409.1">
    <property type="protein sequence ID" value="ENSCSAVP00000013259.1"/>
    <property type="gene ID" value="ENSCSAVG00000007783.1"/>
</dbReference>
<evidence type="ECO:0000256" key="6">
    <source>
        <dbReference type="ARBA" id="ARBA00022927"/>
    </source>
</evidence>
<dbReference type="InterPro" id="IPR001683">
    <property type="entry name" value="PX_dom"/>
</dbReference>
<feature type="region of interest" description="Disordered" evidence="9">
    <location>
        <begin position="1"/>
        <end position="31"/>
    </location>
</feature>
<dbReference type="PANTHER" id="PTHR45949">
    <property type="entry name" value="SORTING NEXIN-4"/>
    <property type="match status" value="1"/>
</dbReference>
<evidence type="ECO:0000259" key="10">
    <source>
        <dbReference type="PROSITE" id="PS50195"/>
    </source>
</evidence>
<keyword evidence="6" id="KW-0653">Protein transport</keyword>
<dbReference type="CDD" id="cd06860">
    <property type="entry name" value="PX_SNX7_30_like"/>
    <property type="match status" value="1"/>
</dbReference>
<dbReference type="InterPro" id="IPR015404">
    <property type="entry name" value="Vps5_C"/>
</dbReference>
<dbReference type="GO" id="GO:0005769">
    <property type="term" value="C:early endosome"/>
    <property type="evidence" value="ECO:0007669"/>
    <property type="project" value="TreeGrafter"/>
</dbReference>
<sequence length="444" mass="50970">MEEGRKLSETGVDPLSQVDEEEPSDLFDDEENVISTTTEEATTPNSLSHELDDRDLFISVSNPEKHITTMETHITYKITTKTTRSSFDSSEYAAQRRYQDFVWLRNKLEEKHPTHLIPPLPAKFIMKGMLDRFNLDFTQTRCRALHNFLDRISRHPILSFDENLRVFLTAKEFTAHRKQTDSFMSRVGGSVKSISSATTRLKERDPEFDEILNSVTQFGDKMGVLERVAERLHLEKKDLSSELKEFAPTFSLWSASEDDVIAPIMTSLSTAIESCAEAAESNSKIHEYEYMPPLREYILYSDVVKQVLKRRDGFQSQHDRVAADLQQKKEEKGNLPKSDQSYSVGALMGKSPDDVKDQKDSKLDLQIEELSKKCDDLGDKMECANANLRSDVDRWNVDKLHDMAQIFNDLADSQIQFHQQCLKAWEHILPTMQDKDPVEGYESV</sequence>
<dbReference type="InterPro" id="IPR027267">
    <property type="entry name" value="AH/BAR_dom_sf"/>
</dbReference>
<dbReference type="InParanoid" id="H2Z6P7"/>
<name>H2Z6P7_CIOSA</name>
<evidence type="ECO:0000313" key="12">
    <source>
        <dbReference type="Proteomes" id="UP000007875"/>
    </source>
</evidence>
<dbReference type="GO" id="GO:0061709">
    <property type="term" value="P:reticulophagy"/>
    <property type="evidence" value="ECO:0007669"/>
    <property type="project" value="TreeGrafter"/>
</dbReference>
<evidence type="ECO:0000256" key="4">
    <source>
        <dbReference type="ARBA" id="ARBA00022448"/>
    </source>
</evidence>
<evidence type="ECO:0000256" key="3">
    <source>
        <dbReference type="ARBA" id="ARBA00010883"/>
    </source>
</evidence>
<feature type="compositionally biased region" description="Basic and acidic residues" evidence="9">
    <location>
        <begin position="351"/>
        <end position="360"/>
    </location>
</feature>
<dbReference type="Gene3D" id="3.30.1520.10">
    <property type="entry name" value="Phox-like domain"/>
    <property type="match status" value="1"/>
</dbReference>
<dbReference type="GeneTree" id="ENSGT00940000155315"/>
<evidence type="ECO:0000313" key="11">
    <source>
        <dbReference type="Ensembl" id="ENSCSAVP00000013259.1"/>
    </source>
</evidence>
<keyword evidence="5" id="KW-0963">Cytoplasm</keyword>
<feature type="domain" description="PX" evidence="10">
    <location>
        <begin position="54"/>
        <end position="175"/>
    </location>
</feature>
<dbReference type="STRING" id="51511.ENSCSAVP00000013259"/>
<dbReference type="SUPFAM" id="SSF64268">
    <property type="entry name" value="PX domain"/>
    <property type="match status" value="1"/>
</dbReference>
<protein>
    <recommendedName>
        <fullName evidence="10">PX domain-containing protein</fullName>
    </recommendedName>
</protein>
<dbReference type="SMART" id="SM00312">
    <property type="entry name" value="PX"/>
    <property type="match status" value="1"/>
</dbReference>
<dbReference type="FunCoup" id="H2Z6P7">
    <property type="interactions" value="36"/>
</dbReference>
<dbReference type="Proteomes" id="UP000007875">
    <property type="component" value="Unassembled WGS sequence"/>
</dbReference>
<dbReference type="Gene3D" id="1.20.1270.60">
    <property type="entry name" value="Arfaptin homology (AH) domain/BAR domain"/>
    <property type="match status" value="1"/>
</dbReference>
<feature type="region of interest" description="Disordered" evidence="9">
    <location>
        <begin position="325"/>
        <end position="360"/>
    </location>
</feature>
<comment type="similarity">
    <text evidence="3">Belongs to the sorting nexin family.</text>
</comment>
<dbReference type="eggNOG" id="KOG2273">
    <property type="taxonomic scope" value="Eukaryota"/>
</dbReference>
<comment type="subcellular location">
    <subcellularLocation>
        <location evidence="2">Cytoplasm</location>
    </subcellularLocation>
    <subcellularLocation>
        <location evidence="1">Endomembrane system</location>
        <topology evidence="1">Peripheral membrane protein</topology>
    </subcellularLocation>
</comment>
<dbReference type="Pfam" id="PF09325">
    <property type="entry name" value="Vps5"/>
    <property type="match status" value="1"/>
</dbReference>
<dbReference type="PANTHER" id="PTHR45949:SF2">
    <property type="entry name" value="SORTING NEXIN-4"/>
    <property type="match status" value="1"/>
</dbReference>
<dbReference type="GO" id="GO:0032456">
    <property type="term" value="P:endocytic recycling"/>
    <property type="evidence" value="ECO:0007669"/>
    <property type="project" value="TreeGrafter"/>
</dbReference>
<keyword evidence="4" id="KW-0813">Transport</keyword>
<accession>H2Z6P7</accession>
<dbReference type="OMA" id="WSLHRFI"/>
<evidence type="ECO:0000256" key="8">
    <source>
        <dbReference type="ARBA" id="ARBA00023136"/>
    </source>
</evidence>
<dbReference type="SUPFAM" id="SSF103657">
    <property type="entry name" value="BAR/IMD domain-like"/>
    <property type="match status" value="1"/>
</dbReference>
<keyword evidence="8" id="KW-0472">Membrane</keyword>
<reference evidence="12" key="1">
    <citation type="submission" date="2003-08" db="EMBL/GenBank/DDBJ databases">
        <authorList>
            <person name="Birren B."/>
            <person name="Nusbaum C."/>
            <person name="Abebe A."/>
            <person name="Abouelleil A."/>
            <person name="Adekoya E."/>
            <person name="Ait-zahra M."/>
            <person name="Allen N."/>
            <person name="Allen T."/>
            <person name="An P."/>
            <person name="Anderson M."/>
            <person name="Anderson S."/>
            <person name="Arachchi H."/>
            <person name="Armbruster J."/>
            <person name="Bachantsang P."/>
            <person name="Baldwin J."/>
            <person name="Barry A."/>
            <person name="Bayul T."/>
            <person name="Blitshsteyn B."/>
            <person name="Bloom T."/>
            <person name="Blye J."/>
            <person name="Boguslavskiy L."/>
            <person name="Borowsky M."/>
            <person name="Boukhgalter B."/>
            <person name="Brunache A."/>
            <person name="Butler J."/>
            <person name="Calixte N."/>
            <person name="Calvo S."/>
            <person name="Camarata J."/>
            <person name="Campo K."/>
            <person name="Chang J."/>
            <person name="Cheshatsang Y."/>
            <person name="Citroen M."/>
            <person name="Collymore A."/>
            <person name="Considine T."/>
            <person name="Cook A."/>
            <person name="Cooke P."/>
            <person name="Corum B."/>
            <person name="Cuomo C."/>
            <person name="David R."/>
            <person name="Dawoe T."/>
            <person name="Degray S."/>
            <person name="Dodge S."/>
            <person name="Dooley K."/>
            <person name="Dorje P."/>
            <person name="Dorjee K."/>
            <person name="Dorris L."/>
            <person name="Duffey N."/>
            <person name="Dupes A."/>
            <person name="Elkins T."/>
            <person name="Engels R."/>
            <person name="Erickson J."/>
            <person name="Farina A."/>
            <person name="Faro S."/>
            <person name="Ferreira P."/>
            <person name="Fischer H."/>
            <person name="Fitzgerald M."/>
            <person name="Foley K."/>
            <person name="Gage D."/>
            <person name="Galagan J."/>
            <person name="Gearin G."/>
            <person name="Gnerre S."/>
            <person name="Gnirke A."/>
            <person name="Goyette A."/>
            <person name="Graham J."/>
            <person name="Grandbois E."/>
            <person name="Gyaltsen K."/>
            <person name="Hafez N."/>
            <person name="Hagopian D."/>
            <person name="Hagos B."/>
            <person name="Hall J."/>
            <person name="Hatcher B."/>
            <person name="Heller A."/>
            <person name="Higgins H."/>
            <person name="Honan T."/>
            <person name="Horn A."/>
            <person name="Houde N."/>
            <person name="Hughes L."/>
            <person name="Hulme W."/>
            <person name="Husby E."/>
            <person name="Iliev I."/>
            <person name="Jaffe D."/>
            <person name="Jones C."/>
            <person name="Kamal M."/>
            <person name="Kamat A."/>
            <person name="Kamvysselis M."/>
            <person name="Karlsson E."/>
            <person name="Kells C."/>
            <person name="Kieu A."/>
            <person name="Kisner P."/>
            <person name="Kodira C."/>
            <person name="Kulbokas E."/>
            <person name="Labutti K."/>
            <person name="Lama D."/>
            <person name="Landers T."/>
            <person name="Leger J."/>
            <person name="Levine S."/>
            <person name="Lewis D."/>
            <person name="Lewis T."/>
            <person name="Lindblad-toh K."/>
            <person name="Liu X."/>
            <person name="Lokyitsang T."/>
            <person name="Lokyitsang Y."/>
            <person name="Lucien O."/>
            <person name="Lui A."/>
            <person name="Ma L.J."/>
            <person name="Mabbitt R."/>
            <person name="Macdonald J."/>
            <person name="Maclean C."/>
            <person name="Major J."/>
            <person name="Manning J."/>
            <person name="Marabella R."/>
            <person name="Maru K."/>
            <person name="Matthews C."/>
            <person name="Mauceli E."/>
            <person name="Mccarthy M."/>
            <person name="Mcdonough S."/>
            <person name="Mcghee T."/>
            <person name="Meldrim J."/>
            <person name="Meneus L."/>
            <person name="Mesirov J."/>
            <person name="Mihalev A."/>
            <person name="Mihova T."/>
            <person name="Mikkelsen T."/>
            <person name="Mlenga V."/>
            <person name="Moru K."/>
            <person name="Mozes J."/>
            <person name="Mulrain L."/>
            <person name="Munson G."/>
            <person name="Naylor J."/>
            <person name="Newes C."/>
            <person name="Nguyen C."/>
            <person name="Nguyen N."/>
            <person name="Nguyen T."/>
            <person name="Nicol R."/>
            <person name="Nielsen C."/>
            <person name="Nizzari M."/>
            <person name="Norbu C."/>
            <person name="Norbu N."/>
            <person name="O'donnell P."/>
            <person name="Okoawo O."/>
            <person name="O'leary S."/>
            <person name="Omotosho B."/>
            <person name="O'neill K."/>
            <person name="Osman S."/>
            <person name="Parker S."/>
            <person name="Perrin D."/>
            <person name="Phunkhang P."/>
            <person name="Piqani B."/>
            <person name="Purcell S."/>
            <person name="Rachupka T."/>
            <person name="Ramasamy U."/>
            <person name="Rameau R."/>
            <person name="Ray V."/>
            <person name="Raymond C."/>
            <person name="Retta R."/>
            <person name="Richardson S."/>
            <person name="Rise C."/>
            <person name="Rodriguez J."/>
            <person name="Rogers J."/>
            <person name="Rogov P."/>
            <person name="Rutman M."/>
            <person name="Schupbach R."/>
            <person name="Seaman C."/>
            <person name="Settipalli S."/>
            <person name="Sharpe T."/>
            <person name="Sheridan J."/>
            <person name="Sherpa N."/>
            <person name="Shi J."/>
            <person name="Smirnov S."/>
            <person name="Smith C."/>
            <person name="Sougnez C."/>
            <person name="Spencer B."/>
            <person name="Stalker J."/>
            <person name="Stange-thomann N."/>
            <person name="Stavropoulos S."/>
            <person name="Stetson K."/>
            <person name="Stone C."/>
            <person name="Stone S."/>
            <person name="Stubbs M."/>
            <person name="Talamas J."/>
            <person name="Tchuinga P."/>
            <person name="Tenzing P."/>
            <person name="Tesfaye S."/>
            <person name="Theodore J."/>
            <person name="Thoulutsang Y."/>
            <person name="Topham K."/>
            <person name="Towey S."/>
            <person name="Tsamla T."/>
            <person name="Tsomo N."/>
            <person name="Vallee D."/>
            <person name="Vassiliev H."/>
            <person name="Venkataraman V."/>
            <person name="Vinson J."/>
            <person name="Vo A."/>
            <person name="Wade C."/>
            <person name="Wang S."/>
            <person name="Wangchuk T."/>
            <person name="Wangdi T."/>
            <person name="Whittaker C."/>
            <person name="Wilkinson J."/>
            <person name="Wu Y."/>
            <person name="Wyman D."/>
            <person name="Yadav S."/>
            <person name="Yang S."/>
            <person name="Yang X."/>
            <person name="Yeager S."/>
            <person name="Yee E."/>
            <person name="Young G."/>
            <person name="Zainoun J."/>
            <person name="Zembeck L."/>
            <person name="Zimmer A."/>
            <person name="Zody M."/>
            <person name="Lander E."/>
        </authorList>
    </citation>
    <scope>NUCLEOTIDE SEQUENCE [LARGE SCALE GENOMIC DNA]</scope>
</reference>
<dbReference type="AlphaFoldDB" id="H2Z6P7"/>
<dbReference type="InterPro" id="IPR036871">
    <property type="entry name" value="PX_dom_sf"/>
</dbReference>
<evidence type="ECO:0000256" key="2">
    <source>
        <dbReference type="ARBA" id="ARBA00004496"/>
    </source>
</evidence>
<dbReference type="GO" id="GO:0000407">
    <property type="term" value="C:phagophore assembly site"/>
    <property type="evidence" value="ECO:0007669"/>
    <property type="project" value="TreeGrafter"/>
</dbReference>
<dbReference type="Pfam" id="PF00787">
    <property type="entry name" value="PX"/>
    <property type="match status" value="1"/>
</dbReference>
<dbReference type="GO" id="GO:0034727">
    <property type="term" value="P:piecemeal microautophagy of the nucleus"/>
    <property type="evidence" value="ECO:0007669"/>
    <property type="project" value="TreeGrafter"/>
</dbReference>
<dbReference type="GO" id="GO:0035091">
    <property type="term" value="F:phosphatidylinositol binding"/>
    <property type="evidence" value="ECO:0007669"/>
    <property type="project" value="InterPro"/>
</dbReference>
<dbReference type="GO" id="GO:0000422">
    <property type="term" value="P:autophagy of mitochondrion"/>
    <property type="evidence" value="ECO:0007669"/>
    <property type="project" value="TreeGrafter"/>
</dbReference>
<keyword evidence="12" id="KW-1185">Reference proteome</keyword>
<organism evidence="11 12">
    <name type="scientific">Ciona savignyi</name>
    <name type="common">Pacific transparent sea squirt</name>
    <dbReference type="NCBI Taxonomy" id="51511"/>
    <lineage>
        <taxon>Eukaryota</taxon>
        <taxon>Metazoa</taxon>
        <taxon>Chordata</taxon>
        <taxon>Tunicata</taxon>
        <taxon>Ascidiacea</taxon>
        <taxon>Phlebobranchia</taxon>
        <taxon>Cionidae</taxon>
        <taxon>Ciona</taxon>
    </lineage>
</organism>
<evidence type="ECO:0000256" key="1">
    <source>
        <dbReference type="ARBA" id="ARBA00004184"/>
    </source>
</evidence>
<reference evidence="11" key="3">
    <citation type="submission" date="2025-09" db="UniProtKB">
        <authorList>
            <consortium name="Ensembl"/>
        </authorList>
    </citation>
    <scope>IDENTIFICATION</scope>
</reference>
<dbReference type="PROSITE" id="PS50195">
    <property type="entry name" value="PX"/>
    <property type="match status" value="1"/>
</dbReference>
<evidence type="ECO:0000256" key="9">
    <source>
        <dbReference type="SAM" id="MobiDB-lite"/>
    </source>
</evidence>
<feature type="compositionally biased region" description="Basic and acidic residues" evidence="9">
    <location>
        <begin position="325"/>
        <end position="334"/>
    </location>
</feature>
<dbReference type="GO" id="GO:0015031">
    <property type="term" value="P:protein transport"/>
    <property type="evidence" value="ECO:0007669"/>
    <property type="project" value="UniProtKB-KW"/>
</dbReference>
<proteinExistence type="inferred from homology"/>